<evidence type="ECO:0000313" key="8">
    <source>
        <dbReference type="Proteomes" id="UP000199046"/>
    </source>
</evidence>
<comment type="similarity">
    <text evidence="2">Belongs to the UPF0382 family.</text>
</comment>
<dbReference type="STRING" id="402385.SAMN05421848_1414"/>
<reference evidence="8" key="1">
    <citation type="submission" date="2016-10" db="EMBL/GenBank/DDBJ databases">
        <authorList>
            <person name="Varghese N."/>
            <person name="Submissions S."/>
        </authorList>
    </citation>
    <scope>NUCLEOTIDE SEQUENCE [LARGE SCALE GENOMIC DNA]</scope>
    <source>
        <strain evidence="8">DSM 23439</strain>
    </source>
</reference>
<proteinExistence type="inferred from homology"/>
<dbReference type="GO" id="GO:0016020">
    <property type="term" value="C:membrane"/>
    <property type="evidence" value="ECO:0007669"/>
    <property type="project" value="UniProtKB-SubCell"/>
</dbReference>
<dbReference type="InterPro" id="IPR006696">
    <property type="entry name" value="DUF423"/>
</dbReference>
<dbReference type="Pfam" id="PF04241">
    <property type="entry name" value="DUF423"/>
    <property type="match status" value="1"/>
</dbReference>
<protein>
    <submittedName>
        <fullName evidence="7">Uncharacterized membrane protein YgdD, TMEM256/DUF423 family</fullName>
    </submittedName>
</protein>
<dbReference type="AlphaFoldDB" id="A0A1I1JEQ9"/>
<feature type="transmembrane region" description="Helical" evidence="6">
    <location>
        <begin position="71"/>
        <end position="91"/>
    </location>
</feature>
<evidence type="ECO:0000256" key="1">
    <source>
        <dbReference type="ARBA" id="ARBA00004141"/>
    </source>
</evidence>
<gene>
    <name evidence="7" type="ORF">SAMN05421848_1414</name>
</gene>
<accession>A0A1I1JEQ9</accession>
<dbReference type="RefSeq" id="WP_090132279.1">
    <property type="nucleotide sequence ID" value="NZ_FOLY01000003.1"/>
</dbReference>
<keyword evidence="4 6" id="KW-1133">Transmembrane helix</keyword>
<keyword evidence="3 6" id="KW-0812">Transmembrane</keyword>
<name>A0A1I1JEQ9_9GAMM</name>
<dbReference type="OrthoDB" id="9802121at2"/>
<organism evidence="7 8">
    <name type="scientific">Kushneria avicenniae</name>
    <dbReference type="NCBI Taxonomy" id="402385"/>
    <lineage>
        <taxon>Bacteria</taxon>
        <taxon>Pseudomonadati</taxon>
        <taxon>Pseudomonadota</taxon>
        <taxon>Gammaproteobacteria</taxon>
        <taxon>Oceanospirillales</taxon>
        <taxon>Halomonadaceae</taxon>
        <taxon>Kushneria</taxon>
    </lineage>
</organism>
<evidence type="ECO:0000256" key="2">
    <source>
        <dbReference type="ARBA" id="ARBA00009694"/>
    </source>
</evidence>
<comment type="subcellular location">
    <subcellularLocation>
        <location evidence="1">Membrane</location>
        <topology evidence="1">Multi-pass membrane protein</topology>
    </subcellularLocation>
</comment>
<dbReference type="Proteomes" id="UP000199046">
    <property type="component" value="Unassembled WGS sequence"/>
</dbReference>
<evidence type="ECO:0000313" key="7">
    <source>
        <dbReference type="EMBL" id="SFC45098.1"/>
    </source>
</evidence>
<feature type="transmembrane region" description="Helical" evidence="6">
    <location>
        <begin position="48"/>
        <end position="64"/>
    </location>
</feature>
<sequence length="128" mass="13682">MPSRLLWLVAALSGLSLVVLGAWGAHGLSDRLDAAALNAWHTGVRYQAWHTLAFMIIVIWREVVPLAGQRLVLILWGAGIVLFSGSLYLLALGGPPLLGPITPLGGLVMMTGWVVLGVTGLRRRPEPS</sequence>
<dbReference type="EMBL" id="FOLY01000003">
    <property type="protein sequence ID" value="SFC45098.1"/>
    <property type="molecule type" value="Genomic_DNA"/>
</dbReference>
<keyword evidence="5 6" id="KW-0472">Membrane</keyword>
<dbReference type="PANTHER" id="PTHR43461">
    <property type="entry name" value="TRANSMEMBRANE PROTEIN 256"/>
    <property type="match status" value="1"/>
</dbReference>
<evidence type="ECO:0000256" key="6">
    <source>
        <dbReference type="SAM" id="Phobius"/>
    </source>
</evidence>
<dbReference type="PANTHER" id="PTHR43461:SF1">
    <property type="entry name" value="TRANSMEMBRANE PROTEIN 256"/>
    <property type="match status" value="1"/>
</dbReference>
<evidence type="ECO:0000256" key="5">
    <source>
        <dbReference type="ARBA" id="ARBA00023136"/>
    </source>
</evidence>
<keyword evidence="8" id="KW-1185">Reference proteome</keyword>
<feature type="transmembrane region" description="Helical" evidence="6">
    <location>
        <begin position="97"/>
        <end position="121"/>
    </location>
</feature>
<evidence type="ECO:0000256" key="4">
    <source>
        <dbReference type="ARBA" id="ARBA00022989"/>
    </source>
</evidence>
<evidence type="ECO:0000256" key="3">
    <source>
        <dbReference type="ARBA" id="ARBA00022692"/>
    </source>
</evidence>